<keyword evidence="3" id="KW-1185">Reference proteome</keyword>
<reference evidence="2 3" key="1">
    <citation type="submission" date="2019-10" db="EMBL/GenBank/DDBJ databases">
        <authorList>
            <person name="Palmer J.M."/>
        </authorList>
    </citation>
    <scope>NUCLEOTIDE SEQUENCE [LARGE SCALE GENOMIC DNA]</scope>
    <source>
        <strain evidence="2 3">TWF696</strain>
    </source>
</reference>
<proteinExistence type="predicted"/>
<evidence type="ECO:0000256" key="1">
    <source>
        <dbReference type="SAM" id="MobiDB-lite"/>
    </source>
</evidence>
<accession>A0AAV9UMY6</accession>
<dbReference type="AlphaFoldDB" id="A0AAV9UMY6"/>
<dbReference type="EMBL" id="JAVHNQ010000006">
    <property type="protein sequence ID" value="KAK6344435.1"/>
    <property type="molecule type" value="Genomic_DNA"/>
</dbReference>
<feature type="compositionally biased region" description="Acidic residues" evidence="1">
    <location>
        <begin position="109"/>
        <end position="124"/>
    </location>
</feature>
<protein>
    <submittedName>
        <fullName evidence="2">Uncharacterized protein</fullName>
    </submittedName>
</protein>
<comment type="caution">
    <text evidence="2">The sequence shown here is derived from an EMBL/GenBank/DDBJ whole genome shotgun (WGS) entry which is preliminary data.</text>
</comment>
<feature type="compositionally biased region" description="Low complexity" evidence="1">
    <location>
        <begin position="125"/>
        <end position="141"/>
    </location>
</feature>
<feature type="compositionally biased region" description="Basic residues" evidence="1">
    <location>
        <begin position="167"/>
        <end position="180"/>
    </location>
</feature>
<feature type="compositionally biased region" description="Basic and acidic residues" evidence="1">
    <location>
        <begin position="63"/>
        <end position="73"/>
    </location>
</feature>
<evidence type="ECO:0000313" key="2">
    <source>
        <dbReference type="EMBL" id="KAK6344435.1"/>
    </source>
</evidence>
<gene>
    <name evidence="2" type="ORF">TWF696_008072</name>
</gene>
<sequence>MCQREVYYYGCRCPPVPCMGPGGGAILRCRKATSTGVMCRTFGYSYFLRFGLCPRCRYMPATRDSDDKGKDLSVSRSGQFDLVTVPRSLESNEDDDDTVSETSASDTSADSDDETTMDSDDEDSAPGAAASTSTGSTSSSANESHDTENTQFPASDKKRAVGVIRNRLAKRRYNPIRSRR</sequence>
<dbReference type="Proteomes" id="UP001375240">
    <property type="component" value="Unassembled WGS sequence"/>
</dbReference>
<feature type="region of interest" description="Disordered" evidence="1">
    <location>
        <begin position="63"/>
        <end position="180"/>
    </location>
</feature>
<name>A0AAV9UMY6_9PEZI</name>
<organism evidence="2 3">
    <name type="scientific">Orbilia brochopaga</name>
    <dbReference type="NCBI Taxonomy" id="3140254"/>
    <lineage>
        <taxon>Eukaryota</taxon>
        <taxon>Fungi</taxon>
        <taxon>Dikarya</taxon>
        <taxon>Ascomycota</taxon>
        <taxon>Pezizomycotina</taxon>
        <taxon>Orbiliomycetes</taxon>
        <taxon>Orbiliales</taxon>
        <taxon>Orbiliaceae</taxon>
        <taxon>Orbilia</taxon>
    </lineage>
</organism>
<evidence type="ECO:0000313" key="3">
    <source>
        <dbReference type="Proteomes" id="UP001375240"/>
    </source>
</evidence>